<dbReference type="InterPro" id="IPR016191">
    <property type="entry name" value="Ribonuclease/ribotoxin"/>
</dbReference>
<keyword evidence="5" id="KW-1185">Reference proteome</keyword>
<feature type="region of interest" description="Disordered" evidence="3">
    <location>
        <begin position="78"/>
        <end position="98"/>
    </location>
</feature>
<evidence type="ECO:0000256" key="3">
    <source>
        <dbReference type="SAM" id="MobiDB-lite"/>
    </source>
</evidence>
<gene>
    <name evidence="4" type="ORF">QC763_510244</name>
</gene>
<keyword evidence="2" id="KW-0378">Hydrolase</keyword>
<proteinExistence type="predicted"/>
<protein>
    <submittedName>
        <fullName evidence="4">Uncharacterized protein</fullName>
    </submittedName>
</protein>
<dbReference type="Proteomes" id="UP001326199">
    <property type="component" value="Unassembled WGS sequence"/>
</dbReference>
<dbReference type="SUPFAM" id="SSF53933">
    <property type="entry name" value="Microbial ribonucleases"/>
    <property type="match status" value="1"/>
</dbReference>
<sequence length="145" mass="15960">MSDSTNPPQSAPRRSPTDSSYYDCDGVVANKNYPSSKSWHYARDVRAQVAAEQPQHPRGWRYPSYFGDKAGLPLAASKPLTHTPIEPGSLTPYVPGTKPGAHRAVYNDTNRAVVDVIYHDPNKLPKNGSKFEEFSKATYVAKAVP</sequence>
<dbReference type="RefSeq" id="XP_062765175.1">
    <property type="nucleotide sequence ID" value="XM_062913613.1"/>
</dbReference>
<dbReference type="InterPro" id="IPR000026">
    <property type="entry name" value="N1-like"/>
</dbReference>
<keyword evidence="1" id="KW-0540">Nuclease</keyword>
<comment type="caution">
    <text evidence="4">The sequence shown here is derived from an EMBL/GenBank/DDBJ whole genome shotgun (WGS) entry which is preliminary data.</text>
</comment>
<feature type="region of interest" description="Disordered" evidence="3">
    <location>
        <begin position="1"/>
        <end position="23"/>
    </location>
</feature>
<evidence type="ECO:0000313" key="5">
    <source>
        <dbReference type="Proteomes" id="UP001326199"/>
    </source>
</evidence>
<accession>A0ABR0HB58</accession>
<dbReference type="Gene3D" id="3.10.450.30">
    <property type="entry name" value="Microbial ribonucleases"/>
    <property type="match status" value="1"/>
</dbReference>
<dbReference type="EMBL" id="JAFFHB010000006">
    <property type="protein sequence ID" value="KAK4665209.1"/>
    <property type="molecule type" value="Genomic_DNA"/>
</dbReference>
<dbReference type="GeneID" id="87933956"/>
<evidence type="ECO:0000256" key="1">
    <source>
        <dbReference type="ARBA" id="ARBA00022722"/>
    </source>
</evidence>
<reference evidence="4 5" key="1">
    <citation type="journal article" date="2023" name="bioRxiv">
        <title>High-quality genome assemblies of four members of thePodospora anserinaspecies complex.</title>
        <authorList>
            <person name="Ament-Velasquez S.L."/>
            <person name="Vogan A.A."/>
            <person name="Wallerman O."/>
            <person name="Hartmann F."/>
            <person name="Gautier V."/>
            <person name="Silar P."/>
            <person name="Giraud T."/>
            <person name="Johannesson H."/>
        </authorList>
    </citation>
    <scope>NUCLEOTIDE SEQUENCE [LARGE SCALE GENOMIC DNA]</scope>
    <source>
        <strain evidence="4 5">CBS 411.78</strain>
    </source>
</reference>
<dbReference type="Pfam" id="PF00545">
    <property type="entry name" value="Ribonuclease"/>
    <property type="match status" value="1"/>
</dbReference>
<evidence type="ECO:0000256" key="2">
    <source>
        <dbReference type="ARBA" id="ARBA00022801"/>
    </source>
</evidence>
<evidence type="ECO:0000313" key="4">
    <source>
        <dbReference type="EMBL" id="KAK4665209.1"/>
    </source>
</evidence>
<name>A0ABR0HB58_9PEZI</name>
<organism evidence="4 5">
    <name type="scientific">Podospora pseudopauciseta</name>
    <dbReference type="NCBI Taxonomy" id="2093780"/>
    <lineage>
        <taxon>Eukaryota</taxon>
        <taxon>Fungi</taxon>
        <taxon>Dikarya</taxon>
        <taxon>Ascomycota</taxon>
        <taxon>Pezizomycotina</taxon>
        <taxon>Sordariomycetes</taxon>
        <taxon>Sordariomycetidae</taxon>
        <taxon>Sordariales</taxon>
        <taxon>Podosporaceae</taxon>
        <taxon>Podospora</taxon>
    </lineage>
</organism>